<evidence type="ECO:0000313" key="2">
    <source>
        <dbReference type="Proteomes" id="UP000242913"/>
    </source>
</evidence>
<gene>
    <name evidence="1" type="ORF">X798_05032</name>
</gene>
<reference evidence="1 2" key="1">
    <citation type="submission" date="2015-12" db="EMBL/GenBank/DDBJ databases">
        <title>Draft genome of the nematode, Onchocerca flexuosa.</title>
        <authorList>
            <person name="Mitreva M."/>
        </authorList>
    </citation>
    <scope>NUCLEOTIDE SEQUENCE [LARGE SCALE GENOMIC DNA]</scope>
    <source>
        <strain evidence="1">Red Deer</strain>
    </source>
</reference>
<keyword evidence="2" id="KW-1185">Reference proteome</keyword>
<dbReference type="Proteomes" id="UP000242913">
    <property type="component" value="Unassembled WGS sequence"/>
</dbReference>
<sequence>MARVCWFECHVSKFGISAVSIKIDAQYAIISSESTFHFGCESTFHLVSSMSGLLIWSNIYRCRNDVLQLTNQFL</sequence>
<proteinExistence type="predicted"/>
<accession>A0A238BTA8</accession>
<dbReference type="AlphaFoldDB" id="A0A238BTA8"/>
<evidence type="ECO:0000313" key="1">
    <source>
        <dbReference type="EMBL" id="OZC07925.1"/>
    </source>
</evidence>
<name>A0A238BTA8_9BILA</name>
<protein>
    <submittedName>
        <fullName evidence="1">Uncharacterized protein</fullName>
    </submittedName>
</protein>
<organism evidence="1 2">
    <name type="scientific">Onchocerca flexuosa</name>
    <dbReference type="NCBI Taxonomy" id="387005"/>
    <lineage>
        <taxon>Eukaryota</taxon>
        <taxon>Metazoa</taxon>
        <taxon>Ecdysozoa</taxon>
        <taxon>Nematoda</taxon>
        <taxon>Chromadorea</taxon>
        <taxon>Rhabditida</taxon>
        <taxon>Spirurina</taxon>
        <taxon>Spiruromorpha</taxon>
        <taxon>Filarioidea</taxon>
        <taxon>Onchocercidae</taxon>
        <taxon>Onchocerca</taxon>
    </lineage>
</organism>
<dbReference type="EMBL" id="KZ270018">
    <property type="protein sequence ID" value="OZC07925.1"/>
    <property type="molecule type" value="Genomic_DNA"/>
</dbReference>